<comment type="caution">
    <text evidence="1">The sequence shown here is derived from an EMBL/GenBank/DDBJ whole genome shotgun (WGS) entry which is preliminary data.</text>
</comment>
<name>A0ACC6QMB5_9ACTN</name>
<keyword evidence="2" id="KW-1185">Reference proteome</keyword>
<protein>
    <submittedName>
        <fullName evidence="1">DUF397 domain-containing protein</fullName>
    </submittedName>
</protein>
<evidence type="ECO:0000313" key="2">
    <source>
        <dbReference type="Proteomes" id="UP001375539"/>
    </source>
</evidence>
<dbReference type="Proteomes" id="UP001375539">
    <property type="component" value="Unassembled WGS sequence"/>
</dbReference>
<reference evidence="1" key="1">
    <citation type="submission" date="2024-03" db="EMBL/GenBank/DDBJ databases">
        <title>Novel Streptomyces species of biotechnological and ecological value are a feature of Machair soil.</title>
        <authorList>
            <person name="Prole J.R."/>
            <person name="Goodfellow M."/>
            <person name="Allenby N."/>
            <person name="Ward A.C."/>
        </authorList>
    </citation>
    <scope>NUCLEOTIDE SEQUENCE</scope>
    <source>
        <strain evidence="1">MS1.AVA.4</strain>
    </source>
</reference>
<proteinExistence type="predicted"/>
<accession>A0ACC6QMB5</accession>
<evidence type="ECO:0000313" key="1">
    <source>
        <dbReference type="EMBL" id="MEJ8659421.1"/>
    </source>
</evidence>
<dbReference type="EMBL" id="JBBKAI010000002">
    <property type="protein sequence ID" value="MEJ8659421.1"/>
    <property type="molecule type" value="Genomic_DNA"/>
</dbReference>
<sequence length="80" mass="8572">MSDRLTWFKSSYSDSEGGDCIEVALDWHKSTYSDDEGGACVEVATCPHTVHVRDSKLGDTSPRFAVAGDAWTAFLGGVTA</sequence>
<organism evidence="1 2">
    <name type="scientific">Streptomyces pratisoli</name>
    <dbReference type="NCBI Taxonomy" id="3139917"/>
    <lineage>
        <taxon>Bacteria</taxon>
        <taxon>Bacillati</taxon>
        <taxon>Actinomycetota</taxon>
        <taxon>Actinomycetes</taxon>
        <taxon>Kitasatosporales</taxon>
        <taxon>Streptomycetaceae</taxon>
        <taxon>Streptomyces</taxon>
    </lineage>
</organism>
<gene>
    <name evidence="1" type="ORF">WKI58_23355</name>
</gene>